<evidence type="ECO:0000313" key="1">
    <source>
        <dbReference type="EMBL" id="OGN00790.1"/>
    </source>
</evidence>
<dbReference type="AlphaFoldDB" id="A0A1F8EKA9"/>
<comment type="caution">
    <text evidence="1">The sequence shown here is derived from an EMBL/GenBank/DDBJ whole genome shotgun (WGS) entry which is preliminary data.</text>
</comment>
<accession>A0A1F8EKA9</accession>
<organism evidence="1 2">
    <name type="scientific">Candidatus Yanofskybacteria bacterium RIFCSPHIGHO2_01_FULL_41_53</name>
    <dbReference type="NCBI Taxonomy" id="1802663"/>
    <lineage>
        <taxon>Bacteria</taxon>
        <taxon>Candidatus Yanofskyibacteriota</taxon>
    </lineage>
</organism>
<name>A0A1F8EKA9_9BACT</name>
<evidence type="ECO:0000313" key="2">
    <source>
        <dbReference type="Proteomes" id="UP000177117"/>
    </source>
</evidence>
<proteinExistence type="predicted"/>
<dbReference type="Proteomes" id="UP000177117">
    <property type="component" value="Unassembled WGS sequence"/>
</dbReference>
<protein>
    <submittedName>
        <fullName evidence="1">Uncharacterized protein</fullName>
    </submittedName>
</protein>
<sequence length="214" mass="24673">MLKKSFLIIFLLAIAGVSGYFVFYKNQTGDDKLPALITDDVNTTPQPASDDKQIKDGLKTYTFDNFHGSTDISDKFTFQYPANWYNSGQYFSPQKIQYYNQFTVKAPIYFDLVLAEVFHLTELQYQIDQSKRRNPDTTGQLDGKDFKRYDLIDYGSYGGDSAGRVKIFVGPRIKVDGQDYVLVFHWEELPLAEYVLANDIAVFDEMMLSLKFFK</sequence>
<reference evidence="1 2" key="1">
    <citation type="journal article" date="2016" name="Nat. Commun.">
        <title>Thousands of microbial genomes shed light on interconnected biogeochemical processes in an aquifer system.</title>
        <authorList>
            <person name="Anantharaman K."/>
            <person name="Brown C.T."/>
            <person name="Hug L.A."/>
            <person name="Sharon I."/>
            <person name="Castelle C.J."/>
            <person name="Probst A.J."/>
            <person name="Thomas B.C."/>
            <person name="Singh A."/>
            <person name="Wilkins M.J."/>
            <person name="Karaoz U."/>
            <person name="Brodie E.L."/>
            <person name="Williams K.H."/>
            <person name="Hubbard S.S."/>
            <person name="Banfield J.F."/>
        </authorList>
    </citation>
    <scope>NUCLEOTIDE SEQUENCE [LARGE SCALE GENOMIC DNA]</scope>
</reference>
<dbReference type="EMBL" id="MGJD01000015">
    <property type="protein sequence ID" value="OGN00790.1"/>
    <property type="molecule type" value="Genomic_DNA"/>
</dbReference>
<gene>
    <name evidence="1" type="ORF">A2650_04600</name>
</gene>